<dbReference type="Proteomes" id="UP000886653">
    <property type="component" value="Unassembled WGS sequence"/>
</dbReference>
<keyword evidence="1" id="KW-0175">Coiled coil</keyword>
<evidence type="ECO:0000313" key="3">
    <source>
        <dbReference type="EMBL" id="KAG0145605.1"/>
    </source>
</evidence>
<feature type="compositionally biased region" description="Basic and acidic residues" evidence="2">
    <location>
        <begin position="22"/>
        <end position="34"/>
    </location>
</feature>
<dbReference type="EMBL" id="MU167273">
    <property type="protein sequence ID" value="KAG0145605.1"/>
    <property type="molecule type" value="Genomic_DNA"/>
</dbReference>
<accession>A0A9P6NEZ3</accession>
<comment type="caution">
    <text evidence="3">The sequence shown here is derived from an EMBL/GenBank/DDBJ whole genome shotgun (WGS) entry which is preliminary data.</text>
</comment>
<reference evidence="3" key="1">
    <citation type="submission" date="2013-11" db="EMBL/GenBank/DDBJ databases">
        <title>Genome sequence of the fusiform rust pathogen reveals effectors for host alternation and coevolution with pine.</title>
        <authorList>
            <consortium name="DOE Joint Genome Institute"/>
            <person name="Smith K."/>
            <person name="Pendleton A."/>
            <person name="Kubisiak T."/>
            <person name="Anderson C."/>
            <person name="Salamov A."/>
            <person name="Aerts A."/>
            <person name="Riley R."/>
            <person name="Clum A."/>
            <person name="Lindquist E."/>
            <person name="Ence D."/>
            <person name="Campbell M."/>
            <person name="Kronenberg Z."/>
            <person name="Feau N."/>
            <person name="Dhillon B."/>
            <person name="Hamelin R."/>
            <person name="Burleigh J."/>
            <person name="Smith J."/>
            <person name="Yandell M."/>
            <person name="Nelson C."/>
            <person name="Grigoriev I."/>
            <person name="Davis J."/>
        </authorList>
    </citation>
    <scope>NUCLEOTIDE SEQUENCE</scope>
    <source>
        <strain evidence="3">G11</strain>
    </source>
</reference>
<evidence type="ECO:0000256" key="1">
    <source>
        <dbReference type="SAM" id="Coils"/>
    </source>
</evidence>
<feature type="compositionally biased region" description="Polar residues" evidence="2">
    <location>
        <begin position="11"/>
        <end position="21"/>
    </location>
</feature>
<evidence type="ECO:0000313" key="4">
    <source>
        <dbReference type="Proteomes" id="UP000886653"/>
    </source>
</evidence>
<gene>
    <name evidence="3" type="ORF">CROQUDRAFT_107670</name>
</gene>
<evidence type="ECO:0000256" key="2">
    <source>
        <dbReference type="SAM" id="MobiDB-lite"/>
    </source>
</evidence>
<feature type="region of interest" description="Disordered" evidence="2">
    <location>
        <begin position="1"/>
        <end position="36"/>
    </location>
</feature>
<name>A0A9P6NEZ3_9BASI</name>
<protein>
    <submittedName>
        <fullName evidence="3">Uncharacterized protein</fullName>
    </submittedName>
</protein>
<keyword evidence="4" id="KW-1185">Reference proteome</keyword>
<organism evidence="3 4">
    <name type="scientific">Cronartium quercuum f. sp. fusiforme G11</name>
    <dbReference type="NCBI Taxonomy" id="708437"/>
    <lineage>
        <taxon>Eukaryota</taxon>
        <taxon>Fungi</taxon>
        <taxon>Dikarya</taxon>
        <taxon>Basidiomycota</taxon>
        <taxon>Pucciniomycotina</taxon>
        <taxon>Pucciniomycetes</taxon>
        <taxon>Pucciniales</taxon>
        <taxon>Coleosporiaceae</taxon>
        <taxon>Cronartium</taxon>
    </lineage>
</organism>
<feature type="coiled-coil region" evidence="1">
    <location>
        <begin position="179"/>
        <end position="250"/>
    </location>
</feature>
<proteinExistence type="predicted"/>
<sequence length="409" mass="48103">MMTEHEKMKSKVSQDTLISNSHEPENEHRNIKFQEEEEEDIKEFVEGYGELEENSISENHSLIGYDINSLKNMLNEEKMKNDKLRPIKLEINQAVLNVENDLIEKNLKITNSQKTLRKIQIHCQMIENQISMKLREIDDLKKLNTLYLFKSEKVDKLIKSLEEHESGWLEERVKRTKQETELKEKIKELKLILKETLNKSNQRLKEANQNSNKDILDTKRSHAPEMFIELDKLREKMSNHTKILEKKSIELSTRRSILESKKDDLNQLANKLLINSNPKPNVLFEKEGPRFVIGDDDSDGNDVNKTHKKRKRANALASGGMNIPIEVSDLRSINHTLKDYLETLLIRITSIPNFERLLEQDYHLNTHLHGIPCDWNSNRYGKREKKLKNFWNVFKPQIGLIKKKFKDGF</sequence>
<dbReference type="AlphaFoldDB" id="A0A9P6NEZ3"/>